<dbReference type="Gene3D" id="3.40.50.12370">
    <property type="match status" value="1"/>
</dbReference>
<reference evidence="3 4" key="1">
    <citation type="submission" date="2018-05" db="EMBL/GenBank/DDBJ databases">
        <title>Genomic Encyclopedia of Type Strains, Phase IV (KMG-IV): sequencing the most valuable type-strain genomes for metagenomic binning, comparative biology and taxonomic classification.</title>
        <authorList>
            <person name="Goeker M."/>
        </authorList>
    </citation>
    <scope>NUCLEOTIDE SEQUENCE [LARGE SCALE GENOMIC DNA]</scope>
    <source>
        <strain evidence="3 4">DSM 14263</strain>
    </source>
</reference>
<dbReference type="OrthoDB" id="9804721at2"/>
<keyword evidence="4" id="KW-1185">Reference proteome</keyword>
<evidence type="ECO:0000256" key="1">
    <source>
        <dbReference type="ARBA" id="ARBA00008791"/>
    </source>
</evidence>
<evidence type="ECO:0000313" key="4">
    <source>
        <dbReference type="Proteomes" id="UP000245812"/>
    </source>
</evidence>
<comment type="caution">
    <text evidence="3">The sequence shown here is derived from an EMBL/GenBank/DDBJ whole genome shotgun (WGS) entry which is preliminary data.</text>
</comment>
<dbReference type="InterPro" id="IPR006016">
    <property type="entry name" value="UspA"/>
</dbReference>
<dbReference type="CDD" id="cd00293">
    <property type="entry name" value="USP-like"/>
    <property type="match status" value="1"/>
</dbReference>
<sequence length="287" mass="30207">MGASGTRNAAVAPAPAVGRAGDVLALVTSAAPWSAAAVVGARLAARWNGTLTGCYLDPALRLLNAAEAEPTVLALLYESSQSQDDPARADFAGFAARYGVQAARWAVVRTGVAQTLRMLGAWHDLAVLERDLVAPEGLFEVLGEALLGCRTPCLVLPEGEPEAAFARIAVGWNGRIEAIRAIRAALPLLAGAGEVCVLDGAPEPDEDVSGLPRFDPCAYLAAHGIAARRRRFHAEPSSAGAALLREVRGYDLLVMGAYGHSRMRERVLGGATRHVLEHARVPVLMMH</sequence>
<organism evidence="3 4">
    <name type="scientific">Fulvimonas soli</name>
    <dbReference type="NCBI Taxonomy" id="155197"/>
    <lineage>
        <taxon>Bacteria</taxon>
        <taxon>Pseudomonadati</taxon>
        <taxon>Pseudomonadota</taxon>
        <taxon>Gammaproteobacteria</taxon>
        <taxon>Lysobacterales</taxon>
        <taxon>Rhodanobacteraceae</taxon>
        <taxon>Fulvimonas</taxon>
    </lineage>
</organism>
<proteinExistence type="inferred from homology"/>
<dbReference type="EMBL" id="QGHC01000004">
    <property type="protein sequence ID" value="PWK89657.1"/>
    <property type="molecule type" value="Genomic_DNA"/>
</dbReference>
<dbReference type="InterPro" id="IPR006015">
    <property type="entry name" value="Universal_stress_UspA"/>
</dbReference>
<gene>
    <name evidence="3" type="ORF">C7456_1045</name>
</gene>
<name>A0A316I8W2_9GAMM</name>
<evidence type="ECO:0000313" key="3">
    <source>
        <dbReference type="EMBL" id="PWK89657.1"/>
    </source>
</evidence>
<dbReference type="RefSeq" id="WP_109722811.1">
    <property type="nucleotide sequence ID" value="NZ_MSZV01000007.1"/>
</dbReference>
<accession>A0A316I8W2</accession>
<protein>
    <submittedName>
        <fullName evidence="3">Universal stress protein family protein</fullName>
    </submittedName>
</protein>
<dbReference type="Proteomes" id="UP000245812">
    <property type="component" value="Unassembled WGS sequence"/>
</dbReference>
<evidence type="ECO:0000259" key="2">
    <source>
        <dbReference type="Pfam" id="PF00582"/>
    </source>
</evidence>
<dbReference type="Pfam" id="PF00582">
    <property type="entry name" value="Usp"/>
    <property type="match status" value="1"/>
</dbReference>
<dbReference type="PRINTS" id="PR01438">
    <property type="entry name" value="UNVRSLSTRESS"/>
</dbReference>
<feature type="domain" description="UspA" evidence="2">
    <location>
        <begin position="221"/>
        <end position="286"/>
    </location>
</feature>
<dbReference type="SUPFAM" id="SSF52402">
    <property type="entry name" value="Adenine nucleotide alpha hydrolases-like"/>
    <property type="match status" value="1"/>
</dbReference>
<dbReference type="AlphaFoldDB" id="A0A316I8W2"/>
<comment type="similarity">
    <text evidence="1">Belongs to the universal stress protein A family.</text>
</comment>